<protein>
    <recommendedName>
        <fullName evidence="5">Cellulase</fullName>
    </recommendedName>
</protein>
<name>A0ABZ1FAZ8_9ACTN</name>
<gene>
    <name evidence="3" type="ORF">OG863_05815</name>
</gene>
<sequence>MPEPHDLLRSLFQEAASTGQARARYAPVSLVTRRGERMRRRRIASLAVGACLVFAGTGAAAAALLPGTPGTSVPAVTPSPSKSTLTPTPVPTSPRSTSTRTGAPVPGESSTGVPTTSPPRTGQHTSGASSTPTVGAPPRSTDPPSTAPPR</sequence>
<evidence type="ECO:0000313" key="3">
    <source>
        <dbReference type="EMBL" id="WSB67522.1"/>
    </source>
</evidence>
<feature type="region of interest" description="Disordered" evidence="1">
    <location>
        <begin position="65"/>
        <end position="150"/>
    </location>
</feature>
<proteinExistence type="predicted"/>
<dbReference type="Proteomes" id="UP001344251">
    <property type="component" value="Chromosome"/>
</dbReference>
<feature type="transmembrane region" description="Helical" evidence="2">
    <location>
        <begin position="43"/>
        <end position="65"/>
    </location>
</feature>
<feature type="compositionally biased region" description="Polar residues" evidence="1">
    <location>
        <begin position="108"/>
        <end position="133"/>
    </location>
</feature>
<evidence type="ECO:0000256" key="1">
    <source>
        <dbReference type="SAM" id="MobiDB-lite"/>
    </source>
</evidence>
<evidence type="ECO:0000256" key="2">
    <source>
        <dbReference type="SAM" id="Phobius"/>
    </source>
</evidence>
<keyword evidence="4" id="KW-1185">Reference proteome</keyword>
<keyword evidence="2" id="KW-0812">Transmembrane</keyword>
<accession>A0ABZ1FAZ8</accession>
<feature type="compositionally biased region" description="Low complexity" evidence="1">
    <location>
        <begin position="65"/>
        <end position="101"/>
    </location>
</feature>
<keyword evidence="2" id="KW-0472">Membrane</keyword>
<dbReference type="RefSeq" id="WP_326616819.1">
    <property type="nucleotide sequence ID" value="NZ_CP109106.1"/>
</dbReference>
<reference evidence="3 4" key="1">
    <citation type="submission" date="2022-10" db="EMBL/GenBank/DDBJ databases">
        <title>The complete genomes of actinobacterial strains from the NBC collection.</title>
        <authorList>
            <person name="Joergensen T.S."/>
            <person name="Alvarez Arevalo M."/>
            <person name="Sterndorff E.B."/>
            <person name="Faurdal D."/>
            <person name="Vuksanovic O."/>
            <person name="Mourched A.-S."/>
            <person name="Charusanti P."/>
            <person name="Shaw S."/>
            <person name="Blin K."/>
            <person name="Weber T."/>
        </authorList>
    </citation>
    <scope>NUCLEOTIDE SEQUENCE [LARGE SCALE GENOMIC DNA]</scope>
    <source>
        <strain evidence="3 4">NBC 01774</strain>
    </source>
</reference>
<evidence type="ECO:0000313" key="4">
    <source>
        <dbReference type="Proteomes" id="UP001344251"/>
    </source>
</evidence>
<organism evidence="3 4">
    <name type="scientific">Streptomyces decoyicus</name>
    <dbReference type="NCBI Taxonomy" id="249567"/>
    <lineage>
        <taxon>Bacteria</taxon>
        <taxon>Bacillati</taxon>
        <taxon>Actinomycetota</taxon>
        <taxon>Actinomycetes</taxon>
        <taxon>Kitasatosporales</taxon>
        <taxon>Streptomycetaceae</taxon>
        <taxon>Streptomyces</taxon>
    </lineage>
</organism>
<keyword evidence="2" id="KW-1133">Transmembrane helix</keyword>
<dbReference type="EMBL" id="CP109106">
    <property type="protein sequence ID" value="WSB67522.1"/>
    <property type="molecule type" value="Genomic_DNA"/>
</dbReference>
<evidence type="ECO:0008006" key="5">
    <source>
        <dbReference type="Google" id="ProtNLM"/>
    </source>
</evidence>